<evidence type="ECO:0000256" key="6">
    <source>
        <dbReference type="ARBA" id="ARBA00023136"/>
    </source>
</evidence>
<keyword evidence="2" id="KW-0813">Transport</keyword>
<dbReference type="GO" id="GO:0005886">
    <property type="term" value="C:plasma membrane"/>
    <property type="evidence" value="ECO:0007669"/>
    <property type="project" value="UniProtKB-SubCell"/>
</dbReference>
<dbReference type="EMBL" id="FNOK01000010">
    <property type="protein sequence ID" value="SDX40207.1"/>
    <property type="molecule type" value="Genomic_DNA"/>
</dbReference>
<comment type="subcellular location">
    <subcellularLocation>
        <location evidence="1">Cell membrane</location>
        <topology evidence="1">Multi-pass membrane protein</topology>
    </subcellularLocation>
</comment>
<gene>
    <name evidence="9" type="ORF">SAMN05216215_1010163</name>
</gene>
<feature type="transmembrane region" description="Helical" evidence="7">
    <location>
        <begin position="234"/>
        <end position="252"/>
    </location>
</feature>
<feature type="domain" description="Major facilitator superfamily (MFS) profile" evidence="8">
    <location>
        <begin position="22"/>
        <end position="409"/>
    </location>
</feature>
<evidence type="ECO:0000256" key="4">
    <source>
        <dbReference type="ARBA" id="ARBA00022692"/>
    </source>
</evidence>
<dbReference type="CDD" id="cd06173">
    <property type="entry name" value="MFS_MefA_like"/>
    <property type="match status" value="1"/>
</dbReference>
<dbReference type="STRING" id="418495.SAMN05216215_1010163"/>
<feature type="transmembrane region" description="Helical" evidence="7">
    <location>
        <begin position="295"/>
        <end position="315"/>
    </location>
</feature>
<reference evidence="10" key="1">
    <citation type="submission" date="2016-10" db="EMBL/GenBank/DDBJ databases">
        <authorList>
            <person name="Varghese N."/>
            <person name="Submissions S."/>
        </authorList>
    </citation>
    <scope>NUCLEOTIDE SEQUENCE [LARGE SCALE GENOMIC DNA]</scope>
    <source>
        <strain evidence="10">CGMCC 4.3530</strain>
    </source>
</reference>
<dbReference type="Gene3D" id="1.20.1250.20">
    <property type="entry name" value="MFS general substrate transporter like domains"/>
    <property type="match status" value="1"/>
</dbReference>
<keyword evidence="5 7" id="KW-1133">Transmembrane helix</keyword>
<dbReference type="InterPro" id="IPR010290">
    <property type="entry name" value="TM_effector"/>
</dbReference>
<dbReference type="PANTHER" id="PTHR23513:SF6">
    <property type="entry name" value="MAJOR FACILITATOR SUPERFAMILY ASSOCIATED DOMAIN-CONTAINING PROTEIN"/>
    <property type="match status" value="1"/>
</dbReference>
<feature type="transmembrane region" description="Helical" evidence="7">
    <location>
        <begin position="173"/>
        <end position="197"/>
    </location>
</feature>
<feature type="transmembrane region" description="Helical" evidence="7">
    <location>
        <begin position="264"/>
        <end position="288"/>
    </location>
</feature>
<evidence type="ECO:0000256" key="7">
    <source>
        <dbReference type="SAM" id="Phobius"/>
    </source>
</evidence>
<keyword evidence="4 7" id="KW-0812">Transmembrane</keyword>
<accession>A0A1H3BE60</accession>
<name>A0A1H3BE60_9PSEU</name>
<keyword evidence="3" id="KW-1003">Cell membrane</keyword>
<feature type="transmembrane region" description="Helical" evidence="7">
    <location>
        <begin position="355"/>
        <end position="380"/>
    </location>
</feature>
<evidence type="ECO:0000256" key="2">
    <source>
        <dbReference type="ARBA" id="ARBA00022448"/>
    </source>
</evidence>
<evidence type="ECO:0000259" key="8">
    <source>
        <dbReference type="PROSITE" id="PS50850"/>
    </source>
</evidence>
<dbReference type="RefSeq" id="WP_218157314.1">
    <property type="nucleotide sequence ID" value="NZ_FNOK01000010.1"/>
</dbReference>
<keyword evidence="10" id="KW-1185">Reference proteome</keyword>
<evidence type="ECO:0000313" key="9">
    <source>
        <dbReference type="EMBL" id="SDX40207.1"/>
    </source>
</evidence>
<dbReference type="PANTHER" id="PTHR23513">
    <property type="entry name" value="INTEGRAL MEMBRANE EFFLUX PROTEIN-RELATED"/>
    <property type="match status" value="1"/>
</dbReference>
<feature type="transmembrane region" description="Helical" evidence="7">
    <location>
        <begin position="24"/>
        <end position="52"/>
    </location>
</feature>
<evidence type="ECO:0000256" key="5">
    <source>
        <dbReference type="ARBA" id="ARBA00022989"/>
    </source>
</evidence>
<keyword evidence="6 7" id="KW-0472">Membrane</keyword>
<dbReference type="Pfam" id="PF05977">
    <property type="entry name" value="MFS_3"/>
    <property type="match status" value="1"/>
</dbReference>
<dbReference type="InterPro" id="IPR020846">
    <property type="entry name" value="MFS_dom"/>
</dbReference>
<organism evidence="9 10">
    <name type="scientific">Saccharopolyspora shandongensis</name>
    <dbReference type="NCBI Taxonomy" id="418495"/>
    <lineage>
        <taxon>Bacteria</taxon>
        <taxon>Bacillati</taxon>
        <taxon>Actinomycetota</taxon>
        <taxon>Actinomycetes</taxon>
        <taxon>Pseudonocardiales</taxon>
        <taxon>Pseudonocardiaceae</taxon>
        <taxon>Saccharopolyspora</taxon>
    </lineage>
</organism>
<proteinExistence type="predicted"/>
<dbReference type="AlphaFoldDB" id="A0A1H3BE60"/>
<feature type="transmembrane region" description="Helical" evidence="7">
    <location>
        <begin position="58"/>
        <end position="78"/>
    </location>
</feature>
<feature type="transmembrane region" description="Helical" evidence="7">
    <location>
        <begin position="321"/>
        <end position="343"/>
    </location>
</feature>
<evidence type="ECO:0000256" key="3">
    <source>
        <dbReference type="ARBA" id="ARBA00022475"/>
    </source>
</evidence>
<dbReference type="PROSITE" id="PS50850">
    <property type="entry name" value="MFS"/>
    <property type="match status" value="1"/>
</dbReference>
<dbReference type="InterPro" id="IPR036259">
    <property type="entry name" value="MFS_trans_sf"/>
</dbReference>
<dbReference type="GO" id="GO:0022857">
    <property type="term" value="F:transmembrane transporter activity"/>
    <property type="evidence" value="ECO:0007669"/>
    <property type="project" value="InterPro"/>
</dbReference>
<evidence type="ECO:0000313" key="10">
    <source>
        <dbReference type="Proteomes" id="UP000199529"/>
    </source>
</evidence>
<dbReference type="Proteomes" id="UP000199529">
    <property type="component" value="Unassembled WGS sequence"/>
</dbReference>
<feature type="transmembrane region" description="Helical" evidence="7">
    <location>
        <begin position="386"/>
        <end position="406"/>
    </location>
</feature>
<protein>
    <submittedName>
        <fullName evidence="9">Predicted arabinose efflux permease, MFS family</fullName>
    </submittedName>
</protein>
<feature type="transmembrane region" description="Helical" evidence="7">
    <location>
        <begin position="90"/>
        <end position="114"/>
    </location>
</feature>
<evidence type="ECO:0000256" key="1">
    <source>
        <dbReference type="ARBA" id="ARBA00004651"/>
    </source>
</evidence>
<sequence length="417" mass="43584">MSVADGPTTVPPPAVPLRKNRDFWLLWTGVGISALGGSVTRVTYPLLMIWFGGSAVDAGLVGFAALLPLLLLQLPAGVFVDRWDRRRTMIVCDAVSMVSIGSVGVALLLGHLWLPHLLVVAFVEGSAGIFYRLAERAAVRAVVHTDQLATAMSRNEARSRGAGLLGQPLGSTLFALVHWAPFVVTAVGHLVALGNLVRIKKEFRVERRAGPNRLGAEITEGVAWLFRQRFLRSAVLLVASTNLLFQVLALTLTVTVKEHGGSPAVIGIIGAASGVGGLCGALSGSFFVRRMRPGTLMICTFAVWSLLMPMIGLTGNPVVLGALYSGMSFAGALINVMAGVYQVQVTPDEMQGRVGSVGSLVSSGTNSLGALAAGFLLASFGTGNTVLGVSAVMAAVTLAAVLNPAIRTAERVRIPDA</sequence>
<dbReference type="SUPFAM" id="SSF103473">
    <property type="entry name" value="MFS general substrate transporter"/>
    <property type="match status" value="1"/>
</dbReference>